<comment type="subcellular location">
    <subcellularLocation>
        <location evidence="1">Nucleus</location>
    </subcellularLocation>
</comment>
<comment type="caution">
    <text evidence="7">The sequence shown here is derived from an EMBL/GenBank/DDBJ whole genome shotgun (WGS) entry which is preliminary data.</text>
</comment>
<dbReference type="EMBL" id="ATAM02000006">
    <property type="protein sequence ID" value="KAL0247634.1"/>
    <property type="molecule type" value="Genomic_DNA"/>
</dbReference>
<sequence>MAALPQNHLAQHIPRKSSSPLSSPNSSVGPGMPIATTPSAHNGLSGSPATSSTLPLTDDESELTEEEEAGITRAEDNDPDDEAEEDNDTDDLTDNRMNRLGSQATTTSLTPPPSDPVAASPVNSSRLDYLHNCNTDQIISFSHAHKRSNGDGDVTMRPTDDDGEDSDQGTVNGMVDSTEDGFLQKPVRHIEEPTGIADVRKAADPPLTDAEAHVTEYDWIEPLAPETIPPILLKQSSHAPPLPPSALRQLLLVEVKLAELRNCLYLERMEEAAAEEEMILEGASRRFEAQLAEFRRMRDAERHLIWSTWTEERDKLHWDEFQTTWSKRRKLAREKGLIETTRLTKPVPSLDRPNHIHRFDWYQDAVPAPMAGNVAHMEALAMSRRPPIILPLARHTSPAALPSSYIGTGTIQHSSIVSDGPNIYTAFGRTSRPTNTSLEFTTSTAAI</sequence>
<dbReference type="Proteomes" id="UP000054399">
    <property type="component" value="Unassembled WGS sequence"/>
</dbReference>
<evidence type="ECO:0008006" key="9">
    <source>
        <dbReference type="Google" id="ProtNLM"/>
    </source>
</evidence>
<feature type="region of interest" description="Disordered" evidence="6">
    <location>
        <begin position="1"/>
        <end position="97"/>
    </location>
</feature>
<keyword evidence="4" id="KW-0804">Transcription</keyword>
<feature type="region of interest" description="Disordered" evidence="6">
    <location>
        <begin position="144"/>
        <end position="183"/>
    </location>
</feature>
<feature type="compositionally biased region" description="Low complexity" evidence="6">
    <location>
        <begin position="17"/>
        <end position="27"/>
    </location>
</feature>
<evidence type="ECO:0000313" key="8">
    <source>
        <dbReference type="Proteomes" id="UP000054399"/>
    </source>
</evidence>
<proteinExistence type="predicted"/>
<name>A0ABR3BR16_9TREE</name>
<feature type="compositionally biased region" description="Acidic residues" evidence="6">
    <location>
        <begin position="57"/>
        <end position="69"/>
    </location>
</feature>
<gene>
    <name evidence="7" type="ORF">I308_103711</name>
</gene>
<keyword evidence="3" id="KW-0805">Transcription regulation</keyword>
<evidence type="ECO:0000256" key="4">
    <source>
        <dbReference type="ARBA" id="ARBA00023163"/>
    </source>
</evidence>
<keyword evidence="5" id="KW-0539">Nucleus</keyword>
<dbReference type="SMART" id="SM01401">
    <property type="entry name" value="Sds3"/>
    <property type="match status" value="1"/>
</dbReference>
<evidence type="ECO:0000256" key="2">
    <source>
        <dbReference type="ARBA" id="ARBA00022491"/>
    </source>
</evidence>
<evidence type="ECO:0000313" key="7">
    <source>
        <dbReference type="EMBL" id="KAL0247634.1"/>
    </source>
</evidence>
<feature type="compositionally biased region" description="Polar residues" evidence="6">
    <location>
        <begin position="36"/>
        <end position="55"/>
    </location>
</feature>
<reference evidence="8" key="1">
    <citation type="submission" date="2015-01" db="EMBL/GenBank/DDBJ databases">
        <title>The Genome Sequence of Cryptococcus gattii MMRL2647.</title>
        <authorList>
            <consortium name="The Broad Institute Genomics Platform"/>
            <person name="Cuomo C."/>
            <person name="Litvintseva A."/>
            <person name="Chen Y."/>
            <person name="Heitman J."/>
            <person name="Sun S."/>
            <person name="Springer D."/>
            <person name="Dromer F."/>
            <person name="Young S."/>
            <person name="Zeng Q."/>
            <person name="Gargeya S."/>
            <person name="Abouelleil A."/>
            <person name="Alvarado L."/>
            <person name="Chapman S.B."/>
            <person name="Gainer-Dewar J."/>
            <person name="Goldberg J."/>
            <person name="Griggs A."/>
            <person name="Gujja S."/>
            <person name="Hansen M."/>
            <person name="Howarth C."/>
            <person name="Imamovic A."/>
            <person name="Larimer J."/>
            <person name="Murphy C."/>
            <person name="Naylor J."/>
            <person name="Pearson M."/>
            <person name="Priest M."/>
            <person name="Roberts A."/>
            <person name="Saif S."/>
            <person name="Shea T."/>
            <person name="Sykes S."/>
            <person name="Wortman J."/>
            <person name="Nusbaum C."/>
            <person name="Birren B."/>
        </authorList>
    </citation>
    <scope>NUCLEOTIDE SEQUENCE [LARGE SCALE GENOMIC DNA]</scope>
    <source>
        <strain evidence="8">IND107</strain>
    </source>
</reference>
<evidence type="ECO:0000256" key="3">
    <source>
        <dbReference type="ARBA" id="ARBA00023015"/>
    </source>
</evidence>
<evidence type="ECO:0000256" key="1">
    <source>
        <dbReference type="ARBA" id="ARBA00004123"/>
    </source>
</evidence>
<keyword evidence="8" id="KW-1185">Reference proteome</keyword>
<feature type="region of interest" description="Disordered" evidence="6">
    <location>
        <begin position="103"/>
        <end position="122"/>
    </location>
</feature>
<feature type="compositionally biased region" description="Acidic residues" evidence="6">
    <location>
        <begin position="77"/>
        <end position="92"/>
    </location>
</feature>
<evidence type="ECO:0000256" key="5">
    <source>
        <dbReference type="ARBA" id="ARBA00023242"/>
    </source>
</evidence>
<organism evidence="7 8">
    <name type="scientific">Cryptococcus tetragattii IND107</name>
    <dbReference type="NCBI Taxonomy" id="1296105"/>
    <lineage>
        <taxon>Eukaryota</taxon>
        <taxon>Fungi</taxon>
        <taxon>Dikarya</taxon>
        <taxon>Basidiomycota</taxon>
        <taxon>Agaricomycotina</taxon>
        <taxon>Tremellomycetes</taxon>
        <taxon>Tremellales</taxon>
        <taxon>Cryptococcaceae</taxon>
        <taxon>Cryptococcus</taxon>
        <taxon>Cryptococcus gattii species complex</taxon>
    </lineage>
</organism>
<dbReference type="RefSeq" id="XP_066613595.1">
    <property type="nucleotide sequence ID" value="XM_066758193.1"/>
</dbReference>
<dbReference type="InterPro" id="IPR013907">
    <property type="entry name" value="Sds3"/>
</dbReference>
<keyword evidence="2" id="KW-0678">Repressor</keyword>
<dbReference type="GeneID" id="91990567"/>
<protein>
    <recommendedName>
        <fullName evidence="9">Transcriptional regulatory protein RXT2 N-terminal domain-containing protein</fullName>
    </recommendedName>
</protein>
<evidence type="ECO:0000256" key="6">
    <source>
        <dbReference type="SAM" id="MobiDB-lite"/>
    </source>
</evidence>
<accession>A0ABR3BR16</accession>
<reference evidence="7 8" key="2">
    <citation type="submission" date="2024-01" db="EMBL/GenBank/DDBJ databases">
        <title>Comparative genomics of Cryptococcus and Kwoniella reveals pathogenesis evolution and contrasting modes of karyotype evolution via chromosome fusion or intercentromeric recombination.</title>
        <authorList>
            <person name="Coelho M.A."/>
            <person name="David-Palma M."/>
            <person name="Shea T."/>
            <person name="Bowers K."/>
            <person name="Mcginley-Smith S."/>
            <person name="Mohammad A.W."/>
            <person name="Gnirke A."/>
            <person name="Yurkov A.M."/>
            <person name="Nowrousian M."/>
            <person name="Sun S."/>
            <person name="Cuomo C.A."/>
            <person name="Heitman J."/>
        </authorList>
    </citation>
    <scope>NUCLEOTIDE SEQUENCE [LARGE SCALE GENOMIC DNA]</scope>
    <source>
        <strain evidence="7 8">IND107</strain>
    </source>
</reference>